<keyword evidence="5 6" id="KW-0472">Membrane</keyword>
<dbReference type="PANTHER" id="PTHR33406">
    <property type="entry name" value="MEMBRANE PROTEIN MJ1562-RELATED"/>
    <property type="match status" value="1"/>
</dbReference>
<feature type="transmembrane region" description="Helical" evidence="6">
    <location>
        <begin position="735"/>
        <end position="757"/>
    </location>
</feature>
<evidence type="ECO:0000256" key="3">
    <source>
        <dbReference type="ARBA" id="ARBA00022692"/>
    </source>
</evidence>
<feature type="transmembrane region" description="Helical" evidence="6">
    <location>
        <begin position="299"/>
        <end position="321"/>
    </location>
</feature>
<keyword evidence="3 6" id="KW-0812">Transmembrane</keyword>
<feature type="transmembrane region" description="Helical" evidence="6">
    <location>
        <begin position="828"/>
        <end position="849"/>
    </location>
</feature>
<gene>
    <name evidence="8" type="ORF">SMD31_15635</name>
</gene>
<sequence length="859" mass="92102">MLEAFVSRLVAWSERRAVLLVILSLLLTVTAGAFTARHLGMDTDTANMISPDLPWRKELAHFNTLFPQNTGLLVVMIDGKTPDAAEDAAAALFAKIQTRKDLFATARRADGGPYFEKYGLLFLPVDQVQKIADAVIEAQPFIGSLTQDPSLRGLFDVFSLAMDGIIQKAASVDRLEKPLSAISGTLSDALSGGRQAMSWQTLLLDRPTEPRDLRRLILTQPNRDFAALKPGAAATGFIRESIKELGLTPDTGVSVRLTGPVALNDDEFATVAEGMGWALIISTVLVLLWLFMALRSVKLILATFVTLIVGLILTFAFATLAVGKLNLISVAFAVMFIGLSIDFGIQFGVRYGQEKLEGGLAGALVRTGTAMARPLTLAAIAIAVGFAAFIPTDYRGVSELGKIATGGMAITLVLNLTLLPALLALFKPKVLAGELGFAWGRAADTWLVRHRRSVLVFWAVLALAGLGLSPRLEFDFHPLHLKDPKVESMAAILDLMKDPIRSPYAIEIVAKDAASADALKEKLSKLREVYAVISASSFVPKDQEAKLAILQDLQLLMGVTLEPVTTKPAPTTDEIRASLKQCAAKLREALPSSDKAQQLARLLDQAAGADPSLYPELQRMLVDGLMPRMKMLASALTAESVSLDTLPDEIKSQWVAADGEMRLTVMPKGDSNDSAVLANFVNAVRSVAPEATGPAVQIYESGRAVTKAFQIASLTAVIAIAVLLVVILRRPRDVIYVMLPLLLTALGTIVVCVSFGLKLDFANIIALPLLLGIGVAFDIYFVVNWRRGITNPLSTSTARAVLFSALTTGSSFGSLAMSSHPGTARMGLLLLIALGMLLVVIFAFMPVLMGKPPSDARQA</sequence>
<keyword evidence="4 6" id="KW-1133">Transmembrane helix</keyword>
<evidence type="ECO:0000256" key="6">
    <source>
        <dbReference type="SAM" id="Phobius"/>
    </source>
</evidence>
<feature type="transmembrane region" description="Helical" evidence="6">
    <location>
        <begin position="403"/>
        <end position="426"/>
    </location>
</feature>
<evidence type="ECO:0000259" key="7">
    <source>
        <dbReference type="Pfam" id="PF03176"/>
    </source>
</evidence>
<dbReference type="RefSeq" id="WP_320501825.1">
    <property type="nucleotide sequence ID" value="NZ_JAXCLX010000002.1"/>
</dbReference>
<dbReference type="Proteomes" id="UP001271769">
    <property type="component" value="Unassembled WGS sequence"/>
</dbReference>
<feature type="transmembrane region" description="Helical" evidence="6">
    <location>
        <begin position="327"/>
        <end position="349"/>
    </location>
</feature>
<dbReference type="InterPro" id="IPR004869">
    <property type="entry name" value="MMPL_dom"/>
</dbReference>
<dbReference type="InterPro" id="IPR017841">
    <property type="entry name" value="Hopanoid_biosynth_HpnN"/>
</dbReference>
<feature type="transmembrane region" description="Helical" evidence="6">
    <location>
        <begin position="763"/>
        <end position="785"/>
    </location>
</feature>
<comment type="caution">
    <text evidence="8">The sequence shown here is derived from an EMBL/GenBank/DDBJ whole genome shotgun (WGS) entry which is preliminary data.</text>
</comment>
<feature type="transmembrane region" description="Helical" evidence="6">
    <location>
        <begin position="370"/>
        <end position="391"/>
    </location>
</feature>
<dbReference type="EMBL" id="JAXCLX010000002">
    <property type="protein sequence ID" value="MDY0873372.1"/>
    <property type="molecule type" value="Genomic_DNA"/>
</dbReference>
<evidence type="ECO:0000313" key="8">
    <source>
        <dbReference type="EMBL" id="MDY0873372.1"/>
    </source>
</evidence>
<feature type="domain" description="Membrane transport protein MMPL" evidence="7">
    <location>
        <begin position="238"/>
        <end position="429"/>
    </location>
</feature>
<dbReference type="Gene3D" id="1.20.1640.10">
    <property type="entry name" value="Multidrug efflux transporter AcrB transmembrane domain"/>
    <property type="match status" value="2"/>
</dbReference>
<dbReference type="PANTHER" id="PTHR33406:SF13">
    <property type="entry name" value="MEMBRANE PROTEIN YDFJ"/>
    <property type="match status" value="1"/>
</dbReference>
<protein>
    <submittedName>
        <fullName evidence="8">MMPL family transporter</fullName>
    </submittedName>
</protein>
<evidence type="ECO:0000256" key="4">
    <source>
        <dbReference type="ARBA" id="ARBA00022989"/>
    </source>
</evidence>
<evidence type="ECO:0000256" key="2">
    <source>
        <dbReference type="ARBA" id="ARBA00022475"/>
    </source>
</evidence>
<feature type="domain" description="Membrane transport protein MMPL" evidence="7">
    <location>
        <begin position="624"/>
        <end position="849"/>
    </location>
</feature>
<keyword evidence="2" id="KW-1003">Cell membrane</keyword>
<accession>A0ABU5E1X9</accession>
<feature type="transmembrane region" description="Helical" evidence="6">
    <location>
        <begin position="274"/>
        <end position="292"/>
    </location>
</feature>
<evidence type="ECO:0000313" key="9">
    <source>
        <dbReference type="Proteomes" id="UP001271769"/>
    </source>
</evidence>
<reference evidence="8 9" key="1">
    <citation type="journal article" date="2013" name="Antonie Van Leeuwenhoek">
        <title>Dongia rigui sp. nov., isolated from freshwater of a large wetland in Korea.</title>
        <authorList>
            <person name="Baik K.S."/>
            <person name="Hwang Y.M."/>
            <person name="Choi J.S."/>
            <person name="Kwon J."/>
            <person name="Seong C.N."/>
        </authorList>
    </citation>
    <scope>NUCLEOTIDE SEQUENCE [LARGE SCALE GENOMIC DNA]</scope>
    <source>
        <strain evidence="8 9">04SU4-P</strain>
    </source>
</reference>
<dbReference type="NCBIfam" id="TIGR03480">
    <property type="entry name" value="HpnN"/>
    <property type="match status" value="1"/>
</dbReference>
<dbReference type="SUPFAM" id="SSF82866">
    <property type="entry name" value="Multidrug efflux transporter AcrB transmembrane domain"/>
    <property type="match status" value="2"/>
</dbReference>
<proteinExistence type="predicted"/>
<organism evidence="8 9">
    <name type="scientific">Dongia rigui</name>
    <dbReference type="NCBI Taxonomy" id="940149"/>
    <lineage>
        <taxon>Bacteria</taxon>
        <taxon>Pseudomonadati</taxon>
        <taxon>Pseudomonadota</taxon>
        <taxon>Alphaproteobacteria</taxon>
        <taxon>Rhodospirillales</taxon>
        <taxon>Dongiaceae</taxon>
        <taxon>Dongia</taxon>
    </lineage>
</organism>
<dbReference type="Pfam" id="PF03176">
    <property type="entry name" value="MMPL"/>
    <property type="match status" value="2"/>
</dbReference>
<dbReference type="InterPro" id="IPR050545">
    <property type="entry name" value="Mycobact_MmpL"/>
</dbReference>
<evidence type="ECO:0000256" key="5">
    <source>
        <dbReference type="ARBA" id="ARBA00023136"/>
    </source>
</evidence>
<keyword evidence="9" id="KW-1185">Reference proteome</keyword>
<name>A0ABU5E1X9_9PROT</name>
<evidence type="ECO:0000256" key="1">
    <source>
        <dbReference type="ARBA" id="ARBA00004651"/>
    </source>
</evidence>
<feature type="transmembrane region" description="Helical" evidence="6">
    <location>
        <begin position="708"/>
        <end position="728"/>
    </location>
</feature>
<feature type="transmembrane region" description="Helical" evidence="6">
    <location>
        <begin position="454"/>
        <end position="472"/>
    </location>
</feature>
<comment type="subcellular location">
    <subcellularLocation>
        <location evidence="1">Cell membrane</location>
        <topology evidence="1">Multi-pass membrane protein</topology>
    </subcellularLocation>
</comment>